<dbReference type="SUPFAM" id="SSF111331">
    <property type="entry name" value="NAD kinase/diacylglycerol kinase-like"/>
    <property type="match status" value="1"/>
</dbReference>
<dbReference type="InterPro" id="IPR016064">
    <property type="entry name" value="NAD/diacylglycerol_kinase_sf"/>
</dbReference>
<dbReference type="Pfam" id="PF00781">
    <property type="entry name" value="DAGK_cat"/>
    <property type="match status" value="1"/>
</dbReference>
<dbReference type="EMBL" id="JACLAU010000022">
    <property type="protein sequence ID" value="MBC2652611.1"/>
    <property type="molecule type" value="Genomic_DNA"/>
</dbReference>
<organism evidence="2 3">
    <name type="scientific">Novosphingobium aerophilum</name>
    <dbReference type="NCBI Taxonomy" id="2839843"/>
    <lineage>
        <taxon>Bacteria</taxon>
        <taxon>Pseudomonadati</taxon>
        <taxon>Pseudomonadota</taxon>
        <taxon>Alphaproteobacteria</taxon>
        <taxon>Sphingomonadales</taxon>
        <taxon>Sphingomonadaceae</taxon>
        <taxon>Novosphingobium</taxon>
    </lineage>
</organism>
<keyword evidence="2" id="KW-0418">Kinase</keyword>
<dbReference type="PROSITE" id="PS50146">
    <property type="entry name" value="DAGK"/>
    <property type="match status" value="1"/>
</dbReference>
<keyword evidence="3" id="KW-1185">Reference proteome</keyword>
<dbReference type="AlphaFoldDB" id="A0A7X1KCU4"/>
<dbReference type="SMART" id="SM00046">
    <property type="entry name" value="DAGKc"/>
    <property type="match status" value="1"/>
</dbReference>
<dbReference type="InterPro" id="IPR001206">
    <property type="entry name" value="Diacylglycerol_kinase_cat_dom"/>
</dbReference>
<gene>
    <name evidence="2" type="ORF">H7F49_12945</name>
</gene>
<accession>A0A7X1KCU4</accession>
<dbReference type="Gene3D" id="3.40.50.10330">
    <property type="entry name" value="Probable inorganic polyphosphate/atp-NAD kinase, domain 1"/>
    <property type="match status" value="1"/>
</dbReference>
<proteinExistence type="predicted"/>
<evidence type="ECO:0000313" key="3">
    <source>
        <dbReference type="Proteomes" id="UP000520156"/>
    </source>
</evidence>
<dbReference type="Proteomes" id="UP000520156">
    <property type="component" value="Unassembled WGS sequence"/>
</dbReference>
<sequence>MTAATPALPSAPLWLVTNPASGSNSPAATRAVSAALAAAGCPPARVIDAAAGLPDRAALEAAGVGVLAVFTGDGTINAVAAALEGWGGALLPLPGGTANLLARALHGDDPADTIAARLPRLVPTRRTCVRTGHGPALAEVLAGPGATWSDVREGLRDGAVADIAGAAVSAIRQSTVGPMVALDDPSLGKAEGYAGIRLAPGPRGLIVAGYGAESIGDYLAQGLALLRRNFREGPHEPLGEHARVTCRSLEAAPIPLMIDGERRDGSPTERFSLAPFALDLLGSGA</sequence>
<dbReference type="InterPro" id="IPR017438">
    <property type="entry name" value="ATP-NAD_kinase_N"/>
</dbReference>
<reference evidence="2 3" key="1">
    <citation type="submission" date="2020-08" db="EMBL/GenBank/DDBJ databases">
        <title>The genome sequence of Novosphingobium flavum 4Y4.</title>
        <authorList>
            <person name="Liu Y."/>
        </authorList>
    </citation>
    <scope>NUCLEOTIDE SEQUENCE [LARGE SCALE GENOMIC DNA]</scope>
    <source>
        <strain evidence="2 3">4Y4</strain>
    </source>
</reference>
<feature type="domain" description="DAGKc" evidence="1">
    <location>
        <begin position="56"/>
        <end position="133"/>
    </location>
</feature>
<dbReference type="GO" id="GO:0016301">
    <property type="term" value="F:kinase activity"/>
    <property type="evidence" value="ECO:0007669"/>
    <property type="project" value="UniProtKB-KW"/>
</dbReference>
<comment type="caution">
    <text evidence="2">The sequence shown here is derived from an EMBL/GenBank/DDBJ whole genome shotgun (WGS) entry which is preliminary data.</text>
</comment>
<name>A0A7X1KCU4_9SPHN</name>
<keyword evidence="2" id="KW-0808">Transferase</keyword>
<dbReference type="RefSeq" id="WP_185684018.1">
    <property type="nucleotide sequence ID" value="NZ_JACLAU010000022.1"/>
</dbReference>
<evidence type="ECO:0000313" key="2">
    <source>
        <dbReference type="EMBL" id="MBC2652611.1"/>
    </source>
</evidence>
<evidence type="ECO:0000259" key="1">
    <source>
        <dbReference type="PROSITE" id="PS50146"/>
    </source>
</evidence>
<protein>
    <submittedName>
        <fullName evidence="2">Diacylglycerol kinase</fullName>
    </submittedName>
</protein>